<evidence type="ECO:0000256" key="1">
    <source>
        <dbReference type="ARBA" id="ARBA00004651"/>
    </source>
</evidence>
<dbReference type="Pfam" id="PF01925">
    <property type="entry name" value="TauE"/>
    <property type="match status" value="1"/>
</dbReference>
<keyword evidence="3" id="KW-0813">Transport</keyword>
<feature type="transmembrane region" description="Helical" evidence="8">
    <location>
        <begin position="181"/>
        <end position="201"/>
    </location>
</feature>
<keyword evidence="7 8" id="KW-0472">Membrane</keyword>
<dbReference type="PANTHER" id="PTHR30269:SF32">
    <property type="entry name" value="MEMBRANE TRANSPORTER PROTEIN-RELATED"/>
    <property type="match status" value="1"/>
</dbReference>
<evidence type="ECO:0000256" key="5">
    <source>
        <dbReference type="ARBA" id="ARBA00022692"/>
    </source>
</evidence>
<protein>
    <recommendedName>
        <fullName evidence="8">Probable membrane transporter protein</fullName>
    </recommendedName>
</protein>
<comment type="similarity">
    <text evidence="2 8">Belongs to the 4-toluene sulfonate uptake permease (TSUP) (TC 2.A.102) family.</text>
</comment>
<feature type="transmembrane region" description="Helical" evidence="8">
    <location>
        <begin position="238"/>
        <end position="255"/>
    </location>
</feature>
<dbReference type="Proteomes" id="UP000480350">
    <property type="component" value="Unassembled WGS sequence"/>
</dbReference>
<dbReference type="GO" id="GO:0005886">
    <property type="term" value="C:plasma membrane"/>
    <property type="evidence" value="ECO:0007669"/>
    <property type="project" value="UniProtKB-SubCell"/>
</dbReference>
<feature type="transmembrane region" description="Helical" evidence="8">
    <location>
        <begin position="43"/>
        <end position="63"/>
    </location>
</feature>
<evidence type="ECO:0000256" key="4">
    <source>
        <dbReference type="ARBA" id="ARBA00022475"/>
    </source>
</evidence>
<evidence type="ECO:0000313" key="9">
    <source>
        <dbReference type="EMBL" id="MXQ08071.1"/>
    </source>
</evidence>
<keyword evidence="6 8" id="KW-1133">Transmembrane helix</keyword>
<evidence type="ECO:0000256" key="6">
    <source>
        <dbReference type="ARBA" id="ARBA00022989"/>
    </source>
</evidence>
<organism evidence="9 10">
    <name type="scientific">Kangsaoukella pontilimi</name>
    <dbReference type="NCBI Taxonomy" id="2691042"/>
    <lineage>
        <taxon>Bacteria</taxon>
        <taxon>Pseudomonadati</taxon>
        <taxon>Pseudomonadota</taxon>
        <taxon>Alphaproteobacteria</taxon>
        <taxon>Rhodobacterales</taxon>
        <taxon>Paracoccaceae</taxon>
        <taxon>Kangsaoukella</taxon>
    </lineage>
</organism>
<feature type="transmembrane region" description="Helical" evidence="8">
    <location>
        <begin position="12"/>
        <end position="31"/>
    </location>
</feature>
<feature type="transmembrane region" description="Helical" evidence="8">
    <location>
        <begin position="207"/>
        <end position="226"/>
    </location>
</feature>
<feature type="transmembrane region" description="Helical" evidence="8">
    <location>
        <begin position="146"/>
        <end position="169"/>
    </location>
</feature>
<reference evidence="9 10" key="1">
    <citation type="submission" date="2019-12" db="EMBL/GenBank/DDBJ databases">
        <authorList>
            <person name="Lee S.D."/>
        </authorList>
    </citation>
    <scope>NUCLEOTIDE SEQUENCE [LARGE SCALE GENOMIC DNA]</scope>
    <source>
        <strain evidence="9 10">GH1-50</strain>
    </source>
</reference>
<comment type="caution">
    <text evidence="9">The sequence shown here is derived from an EMBL/GenBank/DDBJ whole genome shotgun (WGS) entry which is preliminary data.</text>
</comment>
<dbReference type="EMBL" id="WUPT01000002">
    <property type="protein sequence ID" value="MXQ08071.1"/>
    <property type="molecule type" value="Genomic_DNA"/>
</dbReference>
<evidence type="ECO:0000313" key="10">
    <source>
        <dbReference type="Proteomes" id="UP000480350"/>
    </source>
</evidence>
<dbReference type="PANTHER" id="PTHR30269">
    <property type="entry name" value="TRANSMEMBRANE PROTEIN YFCA"/>
    <property type="match status" value="1"/>
</dbReference>
<evidence type="ECO:0000256" key="3">
    <source>
        <dbReference type="ARBA" id="ARBA00022448"/>
    </source>
</evidence>
<evidence type="ECO:0000256" key="7">
    <source>
        <dbReference type="ARBA" id="ARBA00023136"/>
    </source>
</evidence>
<dbReference type="InterPro" id="IPR002781">
    <property type="entry name" value="TM_pro_TauE-like"/>
</dbReference>
<evidence type="ECO:0000256" key="2">
    <source>
        <dbReference type="ARBA" id="ARBA00009142"/>
    </source>
</evidence>
<feature type="transmembrane region" description="Helical" evidence="8">
    <location>
        <begin position="108"/>
        <end position="126"/>
    </location>
</feature>
<dbReference type="RefSeq" id="WP_160764021.1">
    <property type="nucleotide sequence ID" value="NZ_WUPT01000002.1"/>
</dbReference>
<name>A0A7C9MD82_9RHOB</name>
<dbReference type="AlphaFoldDB" id="A0A7C9MD82"/>
<keyword evidence="4 8" id="KW-1003">Cell membrane</keyword>
<dbReference type="InterPro" id="IPR052017">
    <property type="entry name" value="TSUP"/>
</dbReference>
<keyword evidence="5 8" id="KW-0812">Transmembrane</keyword>
<keyword evidence="10" id="KW-1185">Reference proteome</keyword>
<comment type="subcellular location">
    <subcellularLocation>
        <location evidence="1 8">Cell membrane</location>
        <topology evidence="1 8">Multi-pass membrane protein</topology>
    </subcellularLocation>
</comment>
<reference evidence="9 10" key="2">
    <citation type="submission" date="2020-03" db="EMBL/GenBank/DDBJ databases">
        <title>Kangsaoukella pontilimi gen. nov., sp. nov., a new member of the family Rhodobacteraceae isolated from a tidal mudflat.</title>
        <authorList>
            <person name="Kim I.S."/>
        </authorList>
    </citation>
    <scope>NUCLEOTIDE SEQUENCE [LARGE SCALE GENOMIC DNA]</scope>
    <source>
        <strain evidence="9 10">GH1-50</strain>
    </source>
</reference>
<sequence>MNVATVFDLGPLAFVFAASVAVVAGFVKGATGFAMPMVMISGLGSFLAPEVALAALILPTLVSNLWQAFRQGVAAAWASAREHWRYVTMVALFIALAAQLVTSIPSRALFLILGVPVTIFAILQLSGWRPTVHDGNRRRVEYGVGAFAGTLGGLSGVWGPPTVLYLMAMNTPKRESVRVQGVVYGTGSVMLLGGHMTSGVLNPATLPLSMALVVPAVLGLLIGFVVQDRLDQDRFRTLTLIVLVIAGLNLIRRGLGF</sequence>
<gene>
    <name evidence="9" type="ORF">GQ651_09470</name>
</gene>
<accession>A0A7C9MD82</accession>
<proteinExistence type="inferred from homology"/>
<evidence type="ECO:0000256" key="8">
    <source>
        <dbReference type="RuleBase" id="RU363041"/>
    </source>
</evidence>
<feature type="transmembrane region" description="Helical" evidence="8">
    <location>
        <begin position="83"/>
        <end position="101"/>
    </location>
</feature>